<dbReference type="Gene3D" id="3.40.50.1970">
    <property type="match status" value="1"/>
</dbReference>
<protein>
    <recommendedName>
        <fullName evidence="4">3-dehydroquinate synthase</fullName>
        <ecNumber evidence="4">4.2.3.4</ecNumber>
    </recommendedName>
</protein>
<dbReference type="GO" id="GO:0008652">
    <property type="term" value="P:amino acid biosynthetic process"/>
    <property type="evidence" value="ECO:0007669"/>
    <property type="project" value="UniProtKB-KW"/>
</dbReference>
<evidence type="ECO:0000256" key="5">
    <source>
        <dbReference type="ARBA" id="ARBA00022605"/>
    </source>
</evidence>
<dbReference type="PANTHER" id="PTHR43622:SF7">
    <property type="entry name" value="3-DEHYDROQUINATE SYNTHASE, CHLOROPLASTIC"/>
    <property type="match status" value="1"/>
</dbReference>
<evidence type="ECO:0000256" key="3">
    <source>
        <dbReference type="ARBA" id="ARBA00004661"/>
    </source>
</evidence>
<evidence type="ECO:0000256" key="8">
    <source>
        <dbReference type="ARBA" id="ARBA00023239"/>
    </source>
</evidence>
<keyword evidence="7" id="KW-0057">Aromatic amino acid biosynthesis</keyword>
<evidence type="ECO:0000256" key="2">
    <source>
        <dbReference type="ARBA" id="ARBA00001911"/>
    </source>
</evidence>
<sequence length="442" mass="47404">MTKRPAEQSMLAMECEPEPRRTIPVIGNSVVYVGRGLLEQLPAELTPANGIKASKFVIVSDENVFKLYGPRLVSAFLALGNISLPNCVPDSTKAMGFADICSCGEVEMESSGGAKQLLTFQVPHGEGSKSRAMKAAIEDFMLAHRCNRDTCMLALGGGVVGDLVGYVAATYMRGVPYVQIPTSSTAMIDSSVGGKTAINVPAGKNLIGAFWQPQMVYADLSLLETLGRRELVEGIAEAIKMGCIRLPSLFDLLEAHPDRIMALDHQLINEVIYDSVRMKAEVVAADEREAGLRGTLNWGHTIGHAIEAIKSPAMMHGECIAAGCVAEAELSLRMGYETLTRAKIERITKCFASYGLPINVPADIPVEKLMTKMSLDKKNQGSSIRCTIVTDIGTSITDPQPVDKALMKSVMEESMAQAGSRPAWEPLPGKVAVMAAGGQMSK</sequence>
<evidence type="ECO:0000256" key="6">
    <source>
        <dbReference type="ARBA" id="ARBA00023027"/>
    </source>
</evidence>
<gene>
    <name evidence="11" type="ORF">CBRE1094_LOCUS37792</name>
</gene>
<dbReference type="InterPro" id="IPR056179">
    <property type="entry name" value="DHQS_C"/>
</dbReference>
<dbReference type="Gene3D" id="1.20.1090.10">
    <property type="entry name" value="Dehydroquinate synthase-like - alpha domain"/>
    <property type="match status" value="1"/>
</dbReference>
<evidence type="ECO:0000259" key="9">
    <source>
        <dbReference type="Pfam" id="PF01761"/>
    </source>
</evidence>
<dbReference type="InterPro" id="IPR050071">
    <property type="entry name" value="Dehydroquinate_synthase"/>
</dbReference>
<keyword evidence="8" id="KW-0456">Lyase</keyword>
<accession>A0A7S2IXF7</accession>
<comment type="catalytic activity">
    <reaction evidence="1">
        <text>7-phospho-2-dehydro-3-deoxy-D-arabino-heptonate = 3-dehydroquinate + phosphate</text>
        <dbReference type="Rhea" id="RHEA:21968"/>
        <dbReference type="ChEBI" id="CHEBI:32364"/>
        <dbReference type="ChEBI" id="CHEBI:43474"/>
        <dbReference type="ChEBI" id="CHEBI:58394"/>
        <dbReference type="EC" id="4.2.3.4"/>
    </reaction>
</comment>
<feature type="domain" description="3-dehydroquinate synthase C-terminal" evidence="10">
    <location>
        <begin position="234"/>
        <end position="379"/>
    </location>
</feature>
<dbReference type="Pfam" id="PF24621">
    <property type="entry name" value="DHQS_C"/>
    <property type="match status" value="1"/>
</dbReference>
<evidence type="ECO:0000313" key="11">
    <source>
        <dbReference type="EMBL" id="CAD9530265.1"/>
    </source>
</evidence>
<dbReference type="EMBL" id="HBGU01069276">
    <property type="protein sequence ID" value="CAD9530265.1"/>
    <property type="molecule type" value="Transcribed_RNA"/>
</dbReference>
<dbReference type="Pfam" id="PF01761">
    <property type="entry name" value="DHQ_synthase"/>
    <property type="match status" value="1"/>
</dbReference>
<dbReference type="AlphaFoldDB" id="A0A7S2IXF7"/>
<evidence type="ECO:0000256" key="7">
    <source>
        <dbReference type="ARBA" id="ARBA00023141"/>
    </source>
</evidence>
<dbReference type="GO" id="GO:0009073">
    <property type="term" value="P:aromatic amino acid family biosynthetic process"/>
    <property type="evidence" value="ECO:0007669"/>
    <property type="project" value="UniProtKB-KW"/>
</dbReference>
<dbReference type="SUPFAM" id="SSF56796">
    <property type="entry name" value="Dehydroquinate synthase-like"/>
    <property type="match status" value="1"/>
</dbReference>
<keyword evidence="6" id="KW-0520">NAD</keyword>
<organism evidence="11">
    <name type="scientific">Haptolina brevifila</name>
    <dbReference type="NCBI Taxonomy" id="156173"/>
    <lineage>
        <taxon>Eukaryota</taxon>
        <taxon>Haptista</taxon>
        <taxon>Haptophyta</taxon>
        <taxon>Prymnesiophyceae</taxon>
        <taxon>Prymnesiales</taxon>
        <taxon>Prymnesiaceae</taxon>
        <taxon>Haptolina</taxon>
    </lineage>
</organism>
<reference evidence="11" key="1">
    <citation type="submission" date="2021-01" db="EMBL/GenBank/DDBJ databases">
        <authorList>
            <person name="Corre E."/>
            <person name="Pelletier E."/>
            <person name="Niang G."/>
            <person name="Scheremetjew M."/>
            <person name="Finn R."/>
            <person name="Kale V."/>
            <person name="Holt S."/>
            <person name="Cochrane G."/>
            <person name="Meng A."/>
            <person name="Brown T."/>
            <person name="Cohen L."/>
        </authorList>
    </citation>
    <scope>NUCLEOTIDE SEQUENCE</scope>
    <source>
        <strain evidence="11">UTEX LB 985</strain>
    </source>
</reference>
<comment type="pathway">
    <text evidence="3">Metabolic intermediate biosynthesis; chorismate biosynthesis; chorismate from D-erythrose 4-phosphate and phosphoenolpyruvate: step 2/7.</text>
</comment>
<dbReference type="PANTHER" id="PTHR43622">
    <property type="entry name" value="3-DEHYDROQUINATE SYNTHASE"/>
    <property type="match status" value="1"/>
</dbReference>
<dbReference type="EC" id="4.2.3.4" evidence="4"/>
<dbReference type="GO" id="GO:0005737">
    <property type="term" value="C:cytoplasm"/>
    <property type="evidence" value="ECO:0007669"/>
    <property type="project" value="InterPro"/>
</dbReference>
<evidence type="ECO:0000256" key="1">
    <source>
        <dbReference type="ARBA" id="ARBA00001393"/>
    </source>
</evidence>
<proteinExistence type="predicted"/>
<evidence type="ECO:0000256" key="4">
    <source>
        <dbReference type="ARBA" id="ARBA00013031"/>
    </source>
</evidence>
<dbReference type="NCBIfam" id="TIGR01357">
    <property type="entry name" value="aroB"/>
    <property type="match status" value="1"/>
</dbReference>
<dbReference type="CDD" id="cd08195">
    <property type="entry name" value="DHQS"/>
    <property type="match status" value="1"/>
</dbReference>
<feature type="domain" description="3-dehydroquinate synthase N-terminal" evidence="9">
    <location>
        <begin position="120"/>
        <end position="232"/>
    </location>
</feature>
<comment type="cofactor">
    <cofactor evidence="2">
        <name>NAD(+)</name>
        <dbReference type="ChEBI" id="CHEBI:57540"/>
    </cofactor>
</comment>
<dbReference type="InterPro" id="IPR030960">
    <property type="entry name" value="DHQS/DOIS_N"/>
</dbReference>
<keyword evidence="5" id="KW-0028">Amino-acid biosynthesis</keyword>
<evidence type="ECO:0000259" key="10">
    <source>
        <dbReference type="Pfam" id="PF24621"/>
    </source>
</evidence>
<dbReference type="InterPro" id="IPR016037">
    <property type="entry name" value="DHQ_synth_AroB"/>
</dbReference>
<dbReference type="GO" id="GO:0003856">
    <property type="term" value="F:3-dehydroquinate synthase activity"/>
    <property type="evidence" value="ECO:0007669"/>
    <property type="project" value="UniProtKB-EC"/>
</dbReference>
<name>A0A7S2IXF7_9EUKA</name>